<dbReference type="Proteomes" id="UP000178107">
    <property type="component" value="Unassembled WGS sequence"/>
</dbReference>
<keyword evidence="1" id="KW-0645">Protease</keyword>
<protein>
    <recommendedName>
        <fullName evidence="6">Peptidase M10 metallopeptidase domain-containing protein</fullName>
    </recommendedName>
</protein>
<dbReference type="SUPFAM" id="SSF55486">
    <property type="entry name" value="Metalloproteases ('zincins'), catalytic domain"/>
    <property type="match status" value="1"/>
</dbReference>
<evidence type="ECO:0000256" key="3">
    <source>
        <dbReference type="ARBA" id="ARBA00022801"/>
    </source>
</evidence>
<evidence type="ECO:0000256" key="1">
    <source>
        <dbReference type="ARBA" id="ARBA00022670"/>
    </source>
</evidence>
<gene>
    <name evidence="7" type="ORF">A2838_01280</name>
</gene>
<evidence type="ECO:0000313" key="7">
    <source>
        <dbReference type="EMBL" id="OHA90219.1"/>
    </source>
</evidence>
<dbReference type="InterPro" id="IPR001818">
    <property type="entry name" value="Pept_M10_metallopeptidase"/>
</dbReference>
<evidence type="ECO:0000313" key="8">
    <source>
        <dbReference type="Proteomes" id="UP000178107"/>
    </source>
</evidence>
<keyword evidence="3" id="KW-0378">Hydrolase</keyword>
<dbReference type="Pfam" id="PF00413">
    <property type="entry name" value="Peptidase_M10"/>
    <property type="match status" value="1"/>
</dbReference>
<organism evidence="7 8">
    <name type="scientific">Candidatus Zambryskibacteria bacterium RIFCSPHIGHO2_01_FULL_46_25</name>
    <dbReference type="NCBI Taxonomy" id="1802738"/>
    <lineage>
        <taxon>Bacteria</taxon>
        <taxon>Candidatus Zambryskiibacteriota</taxon>
    </lineage>
</organism>
<sequence length="273" mass="30510">MFKSTGFLLILLVGAGLAVFGWEREVPACSRPIAYDINSFDSRFGLARQALIDALIEAEAVWEVSSGRDLFVYAPGAETLPINLVYDYRQEVTEALGTIESDIKEDEADYNALELRYLKLKVEYDALKTTYEASVAELNRKKRVTEFEFNQARSLEDELNGKVDELNTVADRLNRLANALNLNAEEYNITGAARGETYEGGVYFKSSEGEGINIYEFGSREKLVRLLAHELGHALGLEHIEDTDAIMYRLNKASASRVTTSDLAALEQLCNQN</sequence>
<feature type="coiled-coil region" evidence="5">
    <location>
        <begin position="103"/>
        <end position="130"/>
    </location>
</feature>
<evidence type="ECO:0000256" key="4">
    <source>
        <dbReference type="ARBA" id="ARBA00022833"/>
    </source>
</evidence>
<keyword evidence="5" id="KW-0175">Coiled coil</keyword>
<accession>A0A1G2T059</accession>
<evidence type="ECO:0000259" key="6">
    <source>
        <dbReference type="Pfam" id="PF00413"/>
    </source>
</evidence>
<name>A0A1G2T059_9BACT</name>
<dbReference type="GO" id="GO:0031012">
    <property type="term" value="C:extracellular matrix"/>
    <property type="evidence" value="ECO:0007669"/>
    <property type="project" value="InterPro"/>
</dbReference>
<dbReference type="GO" id="GO:0008270">
    <property type="term" value="F:zinc ion binding"/>
    <property type="evidence" value="ECO:0007669"/>
    <property type="project" value="InterPro"/>
</dbReference>
<proteinExistence type="predicted"/>
<dbReference type="AlphaFoldDB" id="A0A1G2T059"/>
<dbReference type="InterPro" id="IPR024079">
    <property type="entry name" value="MetalloPept_cat_dom_sf"/>
</dbReference>
<keyword evidence="2" id="KW-0479">Metal-binding</keyword>
<evidence type="ECO:0000256" key="5">
    <source>
        <dbReference type="SAM" id="Coils"/>
    </source>
</evidence>
<keyword evidence="4" id="KW-0862">Zinc</keyword>
<feature type="domain" description="Peptidase M10 metallopeptidase" evidence="6">
    <location>
        <begin position="218"/>
        <end position="269"/>
    </location>
</feature>
<comment type="caution">
    <text evidence="7">The sequence shown here is derived from an EMBL/GenBank/DDBJ whole genome shotgun (WGS) entry which is preliminary data.</text>
</comment>
<dbReference type="GO" id="GO:0006508">
    <property type="term" value="P:proteolysis"/>
    <property type="evidence" value="ECO:0007669"/>
    <property type="project" value="UniProtKB-KW"/>
</dbReference>
<dbReference type="Gene3D" id="3.40.390.10">
    <property type="entry name" value="Collagenase (Catalytic Domain)"/>
    <property type="match status" value="1"/>
</dbReference>
<dbReference type="GO" id="GO:0004222">
    <property type="term" value="F:metalloendopeptidase activity"/>
    <property type="evidence" value="ECO:0007669"/>
    <property type="project" value="InterPro"/>
</dbReference>
<dbReference type="EMBL" id="MHVH01000005">
    <property type="protein sequence ID" value="OHA90219.1"/>
    <property type="molecule type" value="Genomic_DNA"/>
</dbReference>
<evidence type="ECO:0000256" key="2">
    <source>
        <dbReference type="ARBA" id="ARBA00022723"/>
    </source>
</evidence>
<reference evidence="7 8" key="1">
    <citation type="journal article" date="2016" name="Nat. Commun.">
        <title>Thousands of microbial genomes shed light on interconnected biogeochemical processes in an aquifer system.</title>
        <authorList>
            <person name="Anantharaman K."/>
            <person name="Brown C.T."/>
            <person name="Hug L.A."/>
            <person name="Sharon I."/>
            <person name="Castelle C.J."/>
            <person name="Probst A.J."/>
            <person name="Thomas B.C."/>
            <person name="Singh A."/>
            <person name="Wilkins M.J."/>
            <person name="Karaoz U."/>
            <person name="Brodie E.L."/>
            <person name="Williams K.H."/>
            <person name="Hubbard S.S."/>
            <person name="Banfield J.F."/>
        </authorList>
    </citation>
    <scope>NUCLEOTIDE SEQUENCE [LARGE SCALE GENOMIC DNA]</scope>
</reference>
<feature type="coiled-coil region" evidence="5">
    <location>
        <begin position="156"/>
        <end position="190"/>
    </location>
</feature>